<feature type="non-terminal residue" evidence="1">
    <location>
        <position position="1"/>
    </location>
</feature>
<organism evidence="1 2">
    <name type="scientific">Pristionchus entomophagus</name>
    <dbReference type="NCBI Taxonomy" id="358040"/>
    <lineage>
        <taxon>Eukaryota</taxon>
        <taxon>Metazoa</taxon>
        <taxon>Ecdysozoa</taxon>
        <taxon>Nematoda</taxon>
        <taxon>Chromadorea</taxon>
        <taxon>Rhabditida</taxon>
        <taxon>Rhabditina</taxon>
        <taxon>Diplogasteromorpha</taxon>
        <taxon>Diplogasteroidea</taxon>
        <taxon>Neodiplogasteridae</taxon>
        <taxon>Pristionchus</taxon>
    </lineage>
</organism>
<dbReference type="EMBL" id="BTSX01000004">
    <property type="protein sequence ID" value="GMS94109.1"/>
    <property type="molecule type" value="Genomic_DNA"/>
</dbReference>
<accession>A0AAV5TIF3</accession>
<reference evidence="1" key="1">
    <citation type="submission" date="2023-10" db="EMBL/GenBank/DDBJ databases">
        <title>Genome assembly of Pristionchus species.</title>
        <authorList>
            <person name="Yoshida K."/>
            <person name="Sommer R.J."/>
        </authorList>
    </citation>
    <scope>NUCLEOTIDE SEQUENCE</scope>
    <source>
        <strain evidence="1">RS0144</strain>
    </source>
</reference>
<sequence length="118" mass="13293">YNKFAFPPTAKYSLFGSTRIGHLDINRNLPISLNEANLEHLTTLLSGCTIDQISIYFDKETITNLKKVPEFLGSIHAKRVEFVLEMRPDHNMMLHFMADKLVTSGLVKSGVRKISLSG</sequence>
<evidence type="ECO:0000313" key="1">
    <source>
        <dbReference type="EMBL" id="GMS94109.1"/>
    </source>
</evidence>
<feature type="non-terminal residue" evidence="1">
    <location>
        <position position="118"/>
    </location>
</feature>
<dbReference type="AlphaFoldDB" id="A0AAV5TIF3"/>
<name>A0AAV5TIF3_9BILA</name>
<comment type="caution">
    <text evidence="1">The sequence shown here is derived from an EMBL/GenBank/DDBJ whole genome shotgun (WGS) entry which is preliminary data.</text>
</comment>
<proteinExistence type="predicted"/>
<keyword evidence="2" id="KW-1185">Reference proteome</keyword>
<dbReference type="Proteomes" id="UP001432027">
    <property type="component" value="Unassembled WGS sequence"/>
</dbReference>
<gene>
    <name evidence="1" type="ORF">PENTCL1PPCAC_16284</name>
</gene>
<evidence type="ECO:0000313" key="2">
    <source>
        <dbReference type="Proteomes" id="UP001432027"/>
    </source>
</evidence>
<protein>
    <submittedName>
        <fullName evidence="1">Uncharacterized protein</fullName>
    </submittedName>
</protein>